<protein>
    <submittedName>
        <fullName evidence="9">ABC transporter permease</fullName>
    </submittedName>
</protein>
<dbReference type="OrthoDB" id="9783218at2"/>
<evidence type="ECO:0000256" key="5">
    <source>
        <dbReference type="ARBA" id="ARBA00022989"/>
    </source>
</evidence>
<dbReference type="GO" id="GO:0005886">
    <property type="term" value="C:plasma membrane"/>
    <property type="evidence" value="ECO:0007669"/>
    <property type="project" value="UniProtKB-SubCell"/>
</dbReference>
<sequence length="319" mass="33508">MRTASAAWVGRAAAVAWLLLLGVAAALAVLRPEQWLTVPVDVLQINLPPSGQHWLGTDAFGRDVLRDVVAGTHSLLTLSVPAAVLTSLCGMLLGAAAGSWGNAGLRAPRLALGVTGAGLLLALLMPAAHFLGWVTAALLAAAAASRVPQRSVAIPLDQLLQLVSTFLGSLPRLLLVLLLAAVHAPSTLWLIGLLTFTCWPSTARLVRVQVIQIKQQGYIEAAYAAGFTARRVLLRHVLPNAWATLRAALPLNLATCIALQTTLAFLGVGLSPERADWGRTLATARLEPAAWWVVMGAALPLATTIICLHALLATRSGHK</sequence>
<comment type="similarity">
    <text evidence="7">Belongs to the binding-protein-dependent transport system permease family.</text>
</comment>
<feature type="transmembrane region" description="Helical" evidence="7">
    <location>
        <begin position="75"/>
        <end position="95"/>
    </location>
</feature>
<evidence type="ECO:0000256" key="7">
    <source>
        <dbReference type="RuleBase" id="RU363032"/>
    </source>
</evidence>
<feature type="transmembrane region" description="Helical" evidence="7">
    <location>
        <begin position="107"/>
        <end position="124"/>
    </location>
</feature>
<keyword evidence="6 7" id="KW-0472">Membrane</keyword>
<feature type="domain" description="ABC transmembrane type-1" evidence="8">
    <location>
        <begin position="119"/>
        <end position="312"/>
    </location>
</feature>
<dbReference type="EMBL" id="CP032317">
    <property type="protein sequence ID" value="AYA38610.1"/>
    <property type="molecule type" value="Genomic_DNA"/>
</dbReference>
<evidence type="ECO:0000313" key="9">
    <source>
        <dbReference type="EMBL" id="AYA38610.1"/>
    </source>
</evidence>
<dbReference type="Gene3D" id="1.10.3720.10">
    <property type="entry name" value="MetI-like"/>
    <property type="match status" value="1"/>
</dbReference>
<dbReference type="PANTHER" id="PTHR43386:SF25">
    <property type="entry name" value="PEPTIDE ABC TRANSPORTER PERMEASE PROTEIN"/>
    <property type="match status" value="1"/>
</dbReference>
<comment type="subcellular location">
    <subcellularLocation>
        <location evidence="1 7">Cell membrane</location>
        <topology evidence="1 7">Multi-pass membrane protein</topology>
    </subcellularLocation>
</comment>
<dbReference type="InterPro" id="IPR000515">
    <property type="entry name" value="MetI-like"/>
</dbReference>
<dbReference type="InterPro" id="IPR050366">
    <property type="entry name" value="BP-dependent_transpt_permease"/>
</dbReference>
<accession>A0A3B7R5H9</accession>
<proteinExistence type="inferred from homology"/>
<name>A0A3B7R5H9_9BACT</name>
<dbReference type="SUPFAM" id="SSF161098">
    <property type="entry name" value="MetI-like"/>
    <property type="match status" value="1"/>
</dbReference>
<dbReference type="PROSITE" id="PS50928">
    <property type="entry name" value="ABC_TM1"/>
    <property type="match status" value="1"/>
</dbReference>
<feature type="transmembrane region" description="Helical" evidence="7">
    <location>
        <begin position="249"/>
        <end position="270"/>
    </location>
</feature>
<dbReference type="AlphaFoldDB" id="A0A3B7R5H9"/>
<evidence type="ECO:0000313" key="10">
    <source>
        <dbReference type="Proteomes" id="UP000262802"/>
    </source>
</evidence>
<evidence type="ECO:0000256" key="3">
    <source>
        <dbReference type="ARBA" id="ARBA00022475"/>
    </source>
</evidence>
<keyword evidence="2 7" id="KW-0813">Transport</keyword>
<keyword evidence="5 7" id="KW-1133">Transmembrane helix</keyword>
<evidence type="ECO:0000256" key="4">
    <source>
        <dbReference type="ARBA" id="ARBA00022692"/>
    </source>
</evidence>
<evidence type="ECO:0000256" key="1">
    <source>
        <dbReference type="ARBA" id="ARBA00004651"/>
    </source>
</evidence>
<dbReference type="GO" id="GO:0055085">
    <property type="term" value="P:transmembrane transport"/>
    <property type="evidence" value="ECO:0007669"/>
    <property type="project" value="InterPro"/>
</dbReference>
<organism evidence="9 10">
    <name type="scientific">Hymenobacter oligotrophus</name>
    <dbReference type="NCBI Taxonomy" id="2319843"/>
    <lineage>
        <taxon>Bacteria</taxon>
        <taxon>Pseudomonadati</taxon>
        <taxon>Bacteroidota</taxon>
        <taxon>Cytophagia</taxon>
        <taxon>Cytophagales</taxon>
        <taxon>Hymenobacteraceae</taxon>
        <taxon>Hymenobacter</taxon>
    </lineage>
</organism>
<dbReference type="KEGG" id="hyh:D3Y59_17070"/>
<dbReference type="Proteomes" id="UP000262802">
    <property type="component" value="Chromosome"/>
</dbReference>
<evidence type="ECO:0000256" key="6">
    <source>
        <dbReference type="ARBA" id="ARBA00023136"/>
    </source>
</evidence>
<dbReference type="RefSeq" id="WP_119446140.1">
    <property type="nucleotide sequence ID" value="NZ_CP032317.1"/>
</dbReference>
<dbReference type="PANTHER" id="PTHR43386">
    <property type="entry name" value="OLIGOPEPTIDE TRANSPORT SYSTEM PERMEASE PROTEIN APPC"/>
    <property type="match status" value="1"/>
</dbReference>
<gene>
    <name evidence="9" type="ORF">D3Y59_17070</name>
</gene>
<feature type="transmembrane region" description="Helical" evidence="7">
    <location>
        <begin position="290"/>
        <end position="313"/>
    </location>
</feature>
<keyword evidence="10" id="KW-1185">Reference proteome</keyword>
<evidence type="ECO:0000259" key="8">
    <source>
        <dbReference type="PROSITE" id="PS50928"/>
    </source>
</evidence>
<dbReference type="CDD" id="cd06261">
    <property type="entry name" value="TM_PBP2"/>
    <property type="match status" value="1"/>
</dbReference>
<keyword evidence="3" id="KW-1003">Cell membrane</keyword>
<evidence type="ECO:0000256" key="2">
    <source>
        <dbReference type="ARBA" id="ARBA00022448"/>
    </source>
</evidence>
<dbReference type="Pfam" id="PF00528">
    <property type="entry name" value="BPD_transp_1"/>
    <property type="match status" value="1"/>
</dbReference>
<reference evidence="9 10" key="1">
    <citation type="submission" date="2018-09" db="EMBL/GenBank/DDBJ databases">
        <title>Hymenobacter medium sp. nov., isolated from R2A medium.</title>
        <authorList>
            <person name="Yingchao G."/>
        </authorList>
    </citation>
    <scope>NUCLEOTIDE SEQUENCE [LARGE SCALE GENOMIC DNA]</scope>
    <source>
        <strain evidence="10">sh-6</strain>
    </source>
</reference>
<keyword evidence="4 7" id="KW-0812">Transmembrane</keyword>
<dbReference type="InterPro" id="IPR035906">
    <property type="entry name" value="MetI-like_sf"/>
</dbReference>